<keyword evidence="1" id="KW-0175">Coiled coil</keyword>
<gene>
    <name evidence="3" type="ORF">POCTA_138.1.T1400080</name>
</gene>
<evidence type="ECO:0000256" key="1">
    <source>
        <dbReference type="SAM" id="Coils"/>
    </source>
</evidence>
<protein>
    <submittedName>
        <fullName evidence="3">Uncharacterized protein</fullName>
    </submittedName>
</protein>
<organism evidence="3 4">
    <name type="scientific">Paramecium octaurelia</name>
    <dbReference type="NCBI Taxonomy" id="43137"/>
    <lineage>
        <taxon>Eukaryota</taxon>
        <taxon>Sar</taxon>
        <taxon>Alveolata</taxon>
        <taxon>Ciliophora</taxon>
        <taxon>Intramacronucleata</taxon>
        <taxon>Oligohymenophorea</taxon>
        <taxon>Peniculida</taxon>
        <taxon>Parameciidae</taxon>
        <taxon>Paramecium</taxon>
    </lineage>
</organism>
<keyword evidence="2" id="KW-0472">Membrane</keyword>
<evidence type="ECO:0000256" key="2">
    <source>
        <dbReference type="SAM" id="Phobius"/>
    </source>
</evidence>
<proteinExistence type="predicted"/>
<keyword evidence="4" id="KW-1185">Reference proteome</keyword>
<dbReference type="Proteomes" id="UP000683925">
    <property type="component" value="Unassembled WGS sequence"/>
</dbReference>
<name>A0A8S1Y387_PAROT</name>
<feature type="transmembrane region" description="Helical" evidence="2">
    <location>
        <begin position="84"/>
        <end position="105"/>
    </location>
</feature>
<evidence type="ECO:0000313" key="3">
    <source>
        <dbReference type="EMBL" id="CAD8207188.1"/>
    </source>
</evidence>
<sequence>MSNKSKEILLDNNNMLQNQNQLIEDICNVLEQTNQNAANVQKALLEQQEKIVVIRHECISIRTKTRRVDKQTNQIIRREFCMKLILYLIVFLLLAANIVVLAIKISRK</sequence>
<feature type="coiled-coil region" evidence="1">
    <location>
        <begin position="16"/>
        <end position="50"/>
    </location>
</feature>
<evidence type="ECO:0000313" key="4">
    <source>
        <dbReference type="Proteomes" id="UP000683925"/>
    </source>
</evidence>
<dbReference type="EMBL" id="CAJJDP010000141">
    <property type="protein sequence ID" value="CAD8207188.1"/>
    <property type="molecule type" value="Genomic_DNA"/>
</dbReference>
<accession>A0A8S1Y387</accession>
<reference evidence="3" key="1">
    <citation type="submission" date="2021-01" db="EMBL/GenBank/DDBJ databases">
        <authorList>
            <consortium name="Genoscope - CEA"/>
            <person name="William W."/>
        </authorList>
    </citation>
    <scope>NUCLEOTIDE SEQUENCE</scope>
</reference>
<comment type="caution">
    <text evidence="3">The sequence shown here is derived from an EMBL/GenBank/DDBJ whole genome shotgun (WGS) entry which is preliminary data.</text>
</comment>
<keyword evidence="2" id="KW-1133">Transmembrane helix</keyword>
<keyword evidence="2" id="KW-0812">Transmembrane</keyword>
<dbReference type="AlphaFoldDB" id="A0A8S1Y387"/>